<proteinExistence type="predicted"/>
<evidence type="ECO:0000256" key="1">
    <source>
        <dbReference type="SAM" id="MobiDB-lite"/>
    </source>
</evidence>
<dbReference type="PANTHER" id="PTHR30007:SF0">
    <property type="entry name" value="TRANSPOSASE"/>
    <property type="match status" value="1"/>
</dbReference>
<keyword evidence="4" id="KW-1185">Reference proteome</keyword>
<protein>
    <submittedName>
        <fullName evidence="3">Transposase</fullName>
    </submittedName>
</protein>
<dbReference type="PANTHER" id="PTHR30007">
    <property type="entry name" value="PHP DOMAIN PROTEIN"/>
    <property type="match status" value="1"/>
</dbReference>
<feature type="domain" description="Transposase IS4-like" evidence="2">
    <location>
        <begin position="8"/>
        <end position="84"/>
    </location>
</feature>
<evidence type="ECO:0000313" key="4">
    <source>
        <dbReference type="Proteomes" id="UP001432071"/>
    </source>
</evidence>
<evidence type="ECO:0000259" key="2">
    <source>
        <dbReference type="Pfam" id="PF01609"/>
    </source>
</evidence>
<evidence type="ECO:0000313" key="3">
    <source>
        <dbReference type="EMBL" id="WUN84634.1"/>
    </source>
</evidence>
<accession>A0ABZ1QPX6</accession>
<feature type="region of interest" description="Disordered" evidence="1">
    <location>
        <begin position="1"/>
        <end position="20"/>
    </location>
</feature>
<dbReference type="InterPro" id="IPR002559">
    <property type="entry name" value="Transposase_11"/>
</dbReference>
<dbReference type="Proteomes" id="UP001432071">
    <property type="component" value="Chromosome"/>
</dbReference>
<gene>
    <name evidence="3" type="ORF">OHT53_00175</name>
</gene>
<sequence>MRAAATVPAASRGYDGGKKVPGRKRHIVTDTLGLLLAVAVTAANIGDRDAAVGLLMRLRSLHRDITLVWADGGYTGSLVGWCRDKLA</sequence>
<name>A0ABZ1QPX6_9ACTN</name>
<organism evidence="3 4">
    <name type="scientific">Streptomyces bobili</name>
    <dbReference type="NCBI Taxonomy" id="67280"/>
    <lineage>
        <taxon>Bacteria</taxon>
        <taxon>Bacillati</taxon>
        <taxon>Actinomycetota</taxon>
        <taxon>Actinomycetes</taxon>
        <taxon>Kitasatosporales</taxon>
        <taxon>Streptomycetaceae</taxon>
        <taxon>Streptomyces</taxon>
    </lineage>
</organism>
<reference evidence="3" key="1">
    <citation type="submission" date="2022-10" db="EMBL/GenBank/DDBJ databases">
        <title>The complete genomes of actinobacterial strains from the NBC collection.</title>
        <authorList>
            <person name="Joergensen T.S."/>
            <person name="Alvarez Arevalo M."/>
            <person name="Sterndorff E.B."/>
            <person name="Faurdal D."/>
            <person name="Vuksanovic O."/>
            <person name="Mourched A.-S."/>
            <person name="Charusanti P."/>
            <person name="Shaw S."/>
            <person name="Blin K."/>
            <person name="Weber T."/>
        </authorList>
    </citation>
    <scope>NUCLEOTIDE SEQUENCE</scope>
    <source>
        <strain evidence="3">NBC_00302</strain>
    </source>
</reference>
<dbReference type="Pfam" id="PF01609">
    <property type="entry name" value="DDE_Tnp_1"/>
    <property type="match status" value="1"/>
</dbReference>
<dbReference type="EMBL" id="CP108038">
    <property type="protein sequence ID" value="WUN84634.1"/>
    <property type="molecule type" value="Genomic_DNA"/>
</dbReference>